<dbReference type="PROSITE" id="PS51257">
    <property type="entry name" value="PROKAR_LIPOPROTEIN"/>
    <property type="match status" value="1"/>
</dbReference>
<organism evidence="2 3">
    <name type="scientific">Effrenium voratum</name>
    <dbReference type="NCBI Taxonomy" id="2562239"/>
    <lineage>
        <taxon>Eukaryota</taxon>
        <taxon>Sar</taxon>
        <taxon>Alveolata</taxon>
        <taxon>Dinophyceae</taxon>
        <taxon>Suessiales</taxon>
        <taxon>Symbiodiniaceae</taxon>
        <taxon>Effrenium</taxon>
    </lineage>
</organism>
<proteinExistence type="predicted"/>
<gene>
    <name evidence="2" type="ORF">EVOR1521_LOCUS26496</name>
</gene>
<name>A0AA36JEM5_9DINO</name>
<dbReference type="Proteomes" id="UP001178507">
    <property type="component" value="Unassembled WGS sequence"/>
</dbReference>
<accession>A0AA36JEM5</accession>
<dbReference type="AlphaFoldDB" id="A0AA36JEM5"/>
<sequence>MPRIPSLAVLFVTGCAAQFLADAPPKALLLELKDLLGENHLTFSPQRLVALQQDLSDLFAALPKNSRGSVRPAAARYALHRLLVQRHGWQFSGLELGGDSWDSSSPTAALGNRVPEDVAQLFESRLTEHGLDLSDLATLAAMLENMVHAEADVRLAAAYRALNLPLRESLDLQQSTQVLEAYMASFVLGADMQHLQPENIRTKLSEVPEQYPTWPATQTFLQDVRQEVAPTANFSFQALSEVVAAVGERYGKWQSHECSHLKEELLQSEEHPNTGRVRLSDFYSQALHGGKWQFSESVSYLRQLGALDESDPEVIRVIVPNYILGPSNCIASSGYYAVCCIDECDAYLRGLEDKLKSHQASPEAILAAVNRSVAPSLQRRLREVAAHHGGQVPLHGRLFSQWLHHLHPRECPYPHMSGTTSPLRPEIFEEQVGESVGASEEEMMQHVESAGWRKAPSHEEGMCSNMWTMEEELVDSLSTAEPVSVFGTRAAARGLALATAVVSLVVTLAKILTSARPETLAKPAAPKIYSV</sequence>
<feature type="chain" id="PRO_5041235536" evidence="1">
    <location>
        <begin position="18"/>
        <end position="531"/>
    </location>
</feature>
<evidence type="ECO:0000256" key="1">
    <source>
        <dbReference type="SAM" id="SignalP"/>
    </source>
</evidence>
<keyword evidence="1" id="KW-0732">Signal</keyword>
<feature type="signal peptide" evidence="1">
    <location>
        <begin position="1"/>
        <end position="17"/>
    </location>
</feature>
<dbReference type="EMBL" id="CAUJNA010003516">
    <property type="protein sequence ID" value="CAJ1403935.1"/>
    <property type="molecule type" value="Genomic_DNA"/>
</dbReference>
<evidence type="ECO:0000313" key="2">
    <source>
        <dbReference type="EMBL" id="CAJ1403935.1"/>
    </source>
</evidence>
<reference evidence="2" key="1">
    <citation type="submission" date="2023-08" db="EMBL/GenBank/DDBJ databases">
        <authorList>
            <person name="Chen Y."/>
            <person name="Shah S."/>
            <person name="Dougan E. K."/>
            <person name="Thang M."/>
            <person name="Chan C."/>
        </authorList>
    </citation>
    <scope>NUCLEOTIDE SEQUENCE</scope>
</reference>
<protein>
    <submittedName>
        <fullName evidence="2">Uncharacterized protein</fullName>
    </submittedName>
</protein>
<keyword evidence="3" id="KW-1185">Reference proteome</keyword>
<comment type="caution">
    <text evidence="2">The sequence shown here is derived from an EMBL/GenBank/DDBJ whole genome shotgun (WGS) entry which is preliminary data.</text>
</comment>
<evidence type="ECO:0000313" key="3">
    <source>
        <dbReference type="Proteomes" id="UP001178507"/>
    </source>
</evidence>